<feature type="region of interest" description="Disordered" evidence="1">
    <location>
        <begin position="19"/>
        <end position="70"/>
    </location>
</feature>
<evidence type="ECO:0000313" key="3">
    <source>
        <dbReference type="Proteomes" id="UP001195483"/>
    </source>
</evidence>
<gene>
    <name evidence="2" type="ORF">CHS0354_017900</name>
</gene>
<name>A0AAE0T2S7_9BIVA</name>
<dbReference type="Proteomes" id="UP001195483">
    <property type="component" value="Unassembled WGS sequence"/>
</dbReference>
<sequence>PRQTYNVTPAHIHKLQALPSTGDTLPHTRRLPHIPITKDRHAQITTTHRRASHLPRNAEHQTKSKPSTKLQEHYQLLGGNWETASHIDTQQTKASPQHSMIPIL</sequence>
<dbReference type="AlphaFoldDB" id="A0AAE0T2S7"/>
<reference evidence="2" key="3">
    <citation type="submission" date="2023-05" db="EMBL/GenBank/DDBJ databases">
        <authorList>
            <person name="Smith C.H."/>
        </authorList>
    </citation>
    <scope>NUCLEOTIDE SEQUENCE</scope>
    <source>
        <strain evidence="2">CHS0354</strain>
        <tissue evidence="2">Mantle</tissue>
    </source>
</reference>
<organism evidence="2 3">
    <name type="scientific">Potamilus streckersoni</name>
    <dbReference type="NCBI Taxonomy" id="2493646"/>
    <lineage>
        <taxon>Eukaryota</taxon>
        <taxon>Metazoa</taxon>
        <taxon>Spiralia</taxon>
        <taxon>Lophotrochozoa</taxon>
        <taxon>Mollusca</taxon>
        <taxon>Bivalvia</taxon>
        <taxon>Autobranchia</taxon>
        <taxon>Heteroconchia</taxon>
        <taxon>Palaeoheterodonta</taxon>
        <taxon>Unionida</taxon>
        <taxon>Unionoidea</taxon>
        <taxon>Unionidae</taxon>
        <taxon>Ambleminae</taxon>
        <taxon>Lampsilini</taxon>
        <taxon>Potamilus</taxon>
    </lineage>
</organism>
<feature type="non-terminal residue" evidence="2">
    <location>
        <position position="104"/>
    </location>
</feature>
<dbReference type="EMBL" id="JAEAOA010001104">
    <property type="protein sequence ID" value="KAK3602694.1"/>
    <property type="molecule type" value="Genomic_DNA"/>
</dbReference>
<feature type="non-terminal residue" evidence="2">
    <location>
        <position position="1"/>
    </location>
</feature>
<reference evidence="2" key="2">
    <citation type="journal article" date="2021" name="Genome Biol. Evol.">
        <title>Developing a high-quality reference genome for a parasitic bivalve with doubly uniparental inheritance (Bivalvia: Unionida).</title>
        <authorList>
            <person name="Smith C.H."/>
        </authorList>
    </citation>
    <scope>NUCLEOTIDE SEQUENCE</scope>
    <source>
        <strain evidence="2">CHS0354</strain>
        <tissue evidence="2">Mantle</tissue>
    </source>
</reference>
<keyword evidence="3" id="KW-1185">Reference proteome</keyword>
<reference evidence="2" key="1">
    <citation type="journal article" date="2021" name="Genome Biol. Evol.">
        <title>A High-Quality Reference Genome for a Parasitic Bivalve with Doubly Uniparental Inheritance (Bivalvia: Unionida).</title>
        <authorList>
            <person name="Smith C.H."/>
        </authorList>
    </citation>
    <scope>NUCLEOTIDE SEQUENCE</scope>
    <source>
        <strain evidence="2">CHS0354</strain>
    </source>
</reference>
<protein>
    <submittedName>
        <fullName evidence="2">Uncharacterized protein</fullName>
    </submittedName>
</protein>
<accession>A0AAE0T2S7</accession>
<comment type="caution">
    <text evidence="2">The sequence shown here is derived from an EMBL/GenBank/DDBJ whole genome shotgun (WGS) entry which is preliminary data.</text>
</comment>
<proteinExistence type="predicted"/>
<evidence type="ECO:0000313" key="2">
    <source>
        <dbReference type="EMBL" id="KAK3602694.1"/>
    </source>
</evidence>
<evidence type="ECO:0000256" key="1">
    <source>
        <dbReference type="SAM" id="MobiDB-lite"/>
    </source>
</evidence>